<name>A0ACB7WKC7_DIOAL</name>
<reference evidence="2" key="1">
    <citation type="journal article" date="2022" name="Nat. Commun.">
        <title>Chromosome evolution and the genetic basis of agronomically important traits in greater yam.</title>
        <authorList>
            <person name="Bredeson J.V."/>
            <person name="Lyons J.B."/>
            <person name="Oniyinde I.O."/>
            <person name="Okereke N.R."/>
            <person name="Kolade O."/>
            <person name="Nnabue I."/>
            <person name="Nwadili C.O."/>
            <person name="Hribova E."/>
            <person name="Parker M."/>
            <person name="Nwogha J."/>
            <person name="Shu S."/>
            <person name="Carlson J."/>
            <person name="Kariba R."/>
            <person name="Muthemba S."/>
            <person name="Knop K."/>
            <person name="Barton G.J."/>
            <person name="Sherwood A.V."/>
            <person name="Lopez-Montes A."/>
            <person name="Asiedu R."/>
            <person name="Jamnadass R."/>
            <person name="Muchugi A."/>
            <person name="Goodstein D."/>
            <person name="Egesi C.N."/>
            <person name="Featherston J."/>
            <person name="Asfaw A."/>
            <person name="Simpson G.G."/>
            <person name="Dolezel J."/>
            <person name="Hendre P.S."/>
            <person name="Van Deynze A."/>
            <person name="Kumar P.L."/>
            <person name="Obidiegwu J.E."/>
            <person name="Bhattacharjee R."/>
            <person name="Rokhsar D.S."/>
        </authorList>
    </citation>
    <scope>NUCLEOTIDE SEQUENCE [LARGE SCALE GENOMIC DNA]</scope>
    <source>
        <strain evidence="2">cv. TDa95/00328</strain>
    </source>
</reference>
<dbReference type="EMBL" id="CM037013">
    <property type="protein sequence ID" value="KAH7688777.1"/>
    <property type="molecule type" value="Genomic_DNA"/>
</dbReference>
<proteinExistence type="predicted"/>
<evidence type="ECO:0000313" key="2">
    <source>
        <dbReference type="Proteomes" id="UP000827976"/>
    </source>
</evidence>
<sequence length="407" mass="44760">MIPKIQRLLFIVLFLHASLSFSASNTNKSLTKFNQSARALLPASSKLSNSNGFAAEIQGFDEDYLVSLAIGTPPIPIMLIPSTMSSLIWAQSQPCNHCFNQTKSLPIYDPKRSSSFSKLPCRNTLCQALPSFQCTPDCKYKYEYVSANTQGFMGIETLTIGGTKIDGITFGRGNSNTFFVPHGSGVLGLNREPLSLVTQLGVKRFSYCLPSSKGSKGRILFGSQAILKDSSKDRALSTKLVHNPSDPYGYYVSLKGITVGETRLPIPDNTFEIKKDGTSGASSIAVGSFFPTLEKTAFRLLKEEFRSQLKLNIVVSSDGFDACYSLPLGQSVNVPKLVYNFDGADLELPVGNYMHNYVDKQILCLYILESKYGKSSFGSLHQQDMQMLFNLEEEVLSIVPNSQCEDI</sequence>
<protein>
    <submittedName>
        <fullName evidence="1">Aspartic peptidase A1 family protein</fullName>
        <ecNumber evidence="1">3.4.23.12</ecNumber>
    </submittedName>
</protein>
<evidence type="ECO:0000313" key="1">
    <source>
        <dbReference type="EMBL" id="KAH7688777.1"/>
    </source>
</evidence>
<keyword evidence="2" id="KW-1185">Reference proteome</keyword>
<keyword evidence="1" id="KW-0378">Hydrolase</keyword>
<dbReference type="Proteomes" id="UP000827976">
    <property type="component" value="Chromosome 3"/>
</dbReference>
<accession>A0ACB7WKC7</accession>
<gene>
    <name evidence="1" type="ORF">IHE45_03G052700</name>
</gene>
<organism evidence="1 2">
    <name type="scientific">Dioscorea alata</name>
    <name type="common">Purple yam</name>
    <dbReference type="NCBI Taxonomy" id="55571"/>
    <lineage>
        <taxon>Eukaryota</taxon>
        <taxon>Viridiplantae</taxon>
        <taxon>Streptophyta</taxon>
        <taxon>Embryophyta</taxon>
        <taxon>Tracheophyta</taxon>
        <taxon>Spermatophyta</taxon>
        <taxon>Magnoliopsida</taxon>
        <taxon>Liliopsida</taxon>
        <taxon>Dioscoreales</taxon>
        <taxon>Dioscoreaceae</taxon>
        <taxon>Dioscorea</taxon>
    </lineage>
</organism>
<comment type="caution">
    <text evidence="1">The sequence shown here is derived from an EMBL/GenBank/DDBJ whole genome shotgun (WGS) entry which is preliminary data.</text>
</comment>
<dbReference type="EC" id="3.4.23.12" evidence="1"/>